<evidence type="ECO:0000259" key="3">
    <source>
        <dbReference type="PROSITE" id="PS50234"/>
    </source>
</evidence>
<reference evidence="4 5" key="1">
    <citation type="submission" date="2019-02" db="EMBL/GenBank/DDBJ databases">
        <title>Deep-cultivation of Planctomycetes and their phenomic and genomic characterization uncovers novel biology.</title>
        <authorList>
            <person name="Wiegand S."/>
            <person name="Jogler M."/>
            <person name="Boedeker C."/>
            <person name="Pinto D."/>
            <person name="Vollmers J."/>
            <person name="Rivas-Marin E."/>
            <person name="Kohn T."/>
            <person name="Peeters S.H."/>
            <person name="Heuer A."/>
            <person name="Rast P."/>
            <person name="Oberbeckmann S."/>
            <person name="Bunk B."/>
            <person name="Jeske O."/>
            <person name="Meyerdierks A."/>
            <person name="Storesund J.E."/>
            <person name="Kallscheuer N."/>
            <person name="Luecker S."/>
            <person name="Lage O.M."/>
            <person name="Pohl T."/>
            <person name="Merkel B.J."/>
            <person name="Hornburger P."/>
            <person name="Mueller R.-W."/>
            <person name="Bruemmer F."/>
            <person name="Labrenz M."/>
            <person name="Spormann A.M."/>
            <person name="Op Den Camp H."/>
            <person name="Overmann J."/>
            <person name="Amann R."/>
            <person name="Jetten M.S.M."/>
            <person name="Mascher T."/>
            <person name="Medema M.H."/>
            <person name="Devos D.P."/>
            <person name="Kaster A.-K."/>
            <person name="Ovreas L."/>
            <person name="Rohde M."/>
            <person name="Galperin M.Y."/>
            <person name="Jogler C."/>
        </authorList>
    </citation>
    <scope>NUCLEOTIDE SEQUENCE [LARGE SCALE GENOMIC DNA]</scope>
    <source>
        <strain evidence="4 5">Mal64</strain>
    </source>
</reference>
<dbReference type="EMBL" id="SJPQ01000002">
    <property type="protein sequence ID" value="TWT88344.1"/>
    <property type="molecule type" value="Genomic_DNA"/>
</dbReference>
<keyword evidence="2" id="KW-1133">Transmembrane helix</keyword>
<name>A0A5C5ZLL2_9BACT</name>
<dbReference type="SUPFAM" id="SSF53300">
    <property type="entry name" value="vWA-like"/>
    <property type="match status" value="1"/>
</dbReference>
<dbReference type="PANTHER" id="PTHR37464">
    <property type="entry name" value="BLL2463 PROTEIN"/>
    <property type="match status" value="1"/>
</dbReference>
<dbReference type="Pfam" id="PF07584">
    <property type="entry name" value="BatA"/>
    <property type="match status" value="1"/>
</dbReference>
<dbReference type="InterPro" id="IPR036465">
    <property type="entry name" value="vWFA_dom_sf"/>
</dbReference>
<sequence>MNELFRNTLGPWQWAAMLAIPPAILALYFLKLKRVPVVVPSTYLWTKAIEDLRVNSLWQRMRKSLLLLLQLLLVALAILALLRPGWRGAELSGQRLIFLVDNSASMTTTDAGDDGESPRLDAAKVQVAGLIDQMRSGMTAMIISFGGDARVVQEFTDNGRLLHQRLESIAATAESTDLLGALELADGLANPAQMTIQEGAPEVDVVDPIAATLFIFSDGRFSDVKDFALGNLEPVYVPIGEPGTANLAITAFQTRRDELLRTQLQAFVQVANLSDAAAEAVVEIRRDGSLVDAKRVAVAAGATAGVVFPLGEAAAGGLTAQFDQETLASVGDRLAVDNTAYAAINDARPGAVLLVTPGNVAVETALASTRVDRLGGVRVTKPDFLQEAEYQRDAEAGAYDLVIFDRCAPEASPRASTIYLGALPPGPAWRSDGDGDEQDEPGEPATVDWPQLIDWSRTHPLLAHIELGNFDVVESLKLDPPSGGSSLIDSASGSVAAIAPRGGYEDLVLGFPILVESDGRTQKNTDWINRHSFPTFWLNAVEYFVAQASLTAERPQPGEPVELRPLGRAEAATLIAPNGRTEQLTRTGDEPYIVHNTADPGVYTIDEGEAAGGDRLSQRFAVNLFDQAESDVRLRAATAGDEQDARTAAIRIGNIDVAAQAGSTPARQEIWRPLLLAALVVLLIEWYVYNRRVYV</sequence>
<dbReference type="Proteomes" id="UP000315440">
    <property type="component" value="Unassembled WGS sequence"/>
</dbReference>
<comment type="caution">
    <text evidence="4">The sequence shown here is derived from an EMBL/GenBank/DDBJ whole genome shotgun (WGS) entry which is preliminary data.</text>
</comment>
<dbReference type="InterPro" id="IPR024163">
    <property type="entry name" value="Aerotolerance_reg_N"/>
</dbReference>
<accession>A0A5C5ZLL2</accession>
<proteinExistence type="predicted"/>
<dbReference type="PROSITE" id="PS50234">
    <property type="entry name" value="VWFA"/>
    <property type="match status" value="1"/>
</dbReference>
<dbReference type="PANTHER" id="PTHR37464:SF1">
    <property type="entry name" value="BLL2463 PROTEIN"/>
    <property type="match status" value="1"/>
</dbReference>
<evidence type="ECO:0000313" key="4">
    <source>
        <dbReference type="EMBL" id="TWT88344.1"/>
    </source>
</evidence>
<keyword evidence="5" id="KW-1185">Reference proteome</keyword>
<dbReference type="RefSeq" id="WP_146399317.1">
    <property type="nucleotide sequence ID" value="NZ_SJPQ01000002.1"/>
</dbReference>
<feature type="transmembrane region" description="Helical" evidence="2">
    <location>
        <begin position="670"/>
        <end position="689"/>
    </location>
</feature>
<evidence type="ECO:0000256" key="1">
    <source>
        <dbReference type="SAM" id="MobiDB-lite"/>
    </source>
</evidence>
<dbReference type="Gene3D" id="3.40.50.410">
    <property type="entry name" value="von Willebrand factor, type A domain"/>
    <property type="match status" value="1"/>
</dbReference>
<dbReference type="AlphaFoldDB" id="A0A5C5ZLL2"/>
<organism evidence="4 5">
    <name type="scientific">Pseudobythopirellula maris</name>
    <dbReference type="NCBI Taxonomy" id="2527991"/>
    <lineage>
        <taxon>Bacteria</taxon>
        <taxon>Pseudomonadati</taxon>
        <taxon>Planctomycetota</taxon>
        <taxon>Planctomycetia</taxon>
        <taxon>Pirellulales</taxon>
        <taxon>Lacipirellulaceae</taxon>
        <taxon>Pseudobythopirellula</taxon>
    </lineage>
</organism>
<gene>
    <name evidence="4" type="ORF">Mal64_18230</name>
</gene>
<evidence type="ECO:0000313" key="5">
    <source>
        <dbReference type="Proteomes" id="UP000315440"/>
    </source>
</evidence>
<dbReference type="SMART" id="SM00327">
    <property type="entry name" value="VWA"/>
    <property type="match status" value="1"/>
</dbReference>
<dbReference type="InterPro" id="IPR002035">
    <property type="entry name" value="VWF_A"/>
</dbReference>
<feature type="transmembrane region" description="Helical" evidence="2">
    <location>
        <begin position="65"/>
        <end position="86"/>
    </location>
</feature>
<dbReference type="Pfam" id="PF13519">
    <property type="entry name" value="VWA_2"/>
    <property type="match status" value="1"/>
</dbReference>
<feature type="transmembrane region" description="Helical" evidence="2">
    <location>
        <begin position="12"/>
        <end position="30"/>
    </location>
</feature>
<keyword evidence="2" id="KW-0472">Membrane</keyword>
<evidence type="ECO:0000256" key="2">
    <source>
        <dbReference type="SAM" id="Phobius"/>
    </source>
</evidence>
<dbReference type="CDD" id="cd00198">
    <property type="entry name" value="vWFA"/>
    <property type="match status" value="1"/>
</dbReference>
<keyword evidence="2" id="KW-0812">Transmembrane</keyword>
<protein>
    <recommendedName>
        <fullName evidence="3">VWFA domain-containing protein</fullName>
    </recommendedName>
</protein>
<dbReference type="OrthoDB" id="5289914at2"/>
<feature type="domain" description="VWFA" evidence="3">
    <location>
        <begin position="95"/>
        <end position="252"/>
    </location>
</feature>
<feature type="region of interest" description="Disordered" evidence="1">
    <location>
        <begin position="426"/>
        <end position="447"/>
    </location>
</feature>